<evidence type="ECO:0000313" key="2">
    <source>
        <dbReference type="Proteomes" id="UP001428341"/>
    </source>
</evidence>
<protein>
    <submittedName>
        <fullName evidence="1">Uncharacterized protein</fullName>
    </submittedName>
</protein>
<dbReference type="EMBL" id="JBCGBO010000003">
    <property type="protein sequence ID" value="KAK9216130.1"/>
    <property type="molecule type" value="Genomic_DNA"/>
</dbReference>
<keyword evidence="2" id="KW-1185">Reference proteome</keyword>
<dbReference type="Proteomes" id="UP001428341">
    <property type="component" value="Unassembled WGS sequence"/>
</dbReference>
<dbReference type="AlphaFoldDB" id="A0AAP0MTQ6"/>
<sequence length="75" mass="7917">MAATVILVTTRVTVSFTMSLRKMRRDCTGEVKVSSRVVGEEESHSAGTGRANPFLNSGILPRHASVTLIGGSTAL</sequence>
<name>A0AAP0MTQ6_9ROSI</name>
<evidence type="ECO:0000313" key="1">
    <source>
        <dbReference type="EMBL" id="KAK9216130.1"/>
    </source>
</evidence>
<proteinExistence type="predicted"/>
<comment type="caution">
    <text evidence="1">The sequence shown here is derived from an EMBL/GenBank/DDBJ whole genome shotgun (WGS) entry which is preliminary data.</text>
</comment>
<reference evidence="1 2" key="1">
    <citation type="submission" date="2024-05" db="EMBL/GenBank/DDBJ databases">
        <title>Haplotype-resolved chromosome-level genome assembly of Huyou (Citrus changshanensis).</title>
        <authorList>
            <person name="Miao C."/>
            <person name="Chen W."/>
            <person name="Wu Y."/>
            <person name="Wang L."/>
            <person name="Zhao S."/>
            <person name="Grierson D."/>
            <person name="Xu C."/>
            <person name="Chen K."/>
        </authorList>
    </citation>
    <scope>NUCLEOTIDE SEQUENCE [LARGE SCALE GENOMIC DNA]</scope>
    <source>
        <strain evidence="1">01-14</strain>
        <tissue evidence="1">Leaf</tissue>
    </source>
</reference>
<gene>
    <name evidence="1" type="ORF">WN944_008137</name>
</gene>
<accession>A0AAP0MTQ6</accession>
<organism evidence="1 2">
    <name type="scientific">Citrus x changshan-huyou</name>
    <dbReference type="NCBI Taxonomy" id="2935761"/>
    <lineage>
        <taxon>Eukaryota</taxon>
        <taxon>Viridiplantae</taxon>
        <taxon>Streptophyta</taxon>
        <taxon>Embryophyta</taxon>
        <taxon>Tracheophyta</taxon>
        <taxon>Spermatophyta</taxon>
        <taxon>Magnoliopsida</taxon>
        <taxon>eudicotyledons</taxon>
        <taxon>Gunneridae</taxon>
        <taxon>Pentapetalae</taxon>
        <taxon>rosids</taxon>
        <taxon>malvids</taxon>
        <taxon>Sapindales</taxon>
        <taxon>Rutaceae</taxon>
        <taxon>Aurantioideae</taxon>
        <taxon>Citrus</taxon>
    </lineage>
</organism>